<reference evidence="1 2" key="1">
    <citation type="journal article" date="2016" name="Nat. Commun.">
        <title>Thousands of microbial genomes shed light on interconnected biogeochemical processes in an aquifer system.</title>
        <authorList>
            <person name="Anantharaman K."/>
            <person name="Brown C.T."/>
            <person name="Hug L.A."/>
            <person name="Sharon I."/>
            <person name="Castelle C.J."/>
            <person name="Probst A.J."/>
            <person name="Thomas B.C."/>
            <person name="Singh A."/>
            <person name="Wilkins M.J."/>
            <person name="Karaoz U."/>
            <person name="Brodie E.L."/>
            <person name="Williams K.H."/>
            <person name="Hubbard S.S."/>
            <person name="Banfield J.F."/>
        </authorList>
    </citation>
    <scope>NUCLEOTIDE SEQUENCE [LARGE SCALE GENOMIC DNA]</scope>
</reference>
<accession>A0A1F5RVE7</accession>
<evidence type="ECO:0000313" key="2">
    <source>
        <dbReference type="Proteomes" id="UP000178682"/>
    </source>
</evidence>
<protein>
    <recommendedName>
        <fullName evidence="3">DUF4258 domain-containing protein</fullName>
    </recommendedName>
</protein>
<gene>
    <name evidence="1" type="ORF">A3G56_01925</name>
</gene>
<dbReference type="Proteomes" id="UP000178682">
    <property type="component" value="Unassembled WGS sequence"/>
</dbReference>
<proteinExistence type="predicted"/>
<comment type="caution">
    <text evidence="1">The sequence shown here is derived from an EMBL/GenBank/DDBJ whole genome shotgun (WGS) entry which is preliminary data.</text>
</comment>
<sequence length="75" mass="8954">MVSQNIYFTKYSNDKFEILNKYKVFITKEQVEEALRLPDAAVKKSKYFYYRRDGLTVVVKKEGRTSKIVTFYPTK</sequence>
<dbReference type="AlphaFoldDB" id="A0A1F5RVE7"/>
<evidence type="ECO:0000313" key="1">
    <source>
        <dbReference type="EMBL" id="OGF18386.1"/>
    </source>
</evidence>
<name>A0A1F5RVE7_9BACT</name>
<organism evidence="1 2">
    <name type="scientific">Candidatus Falkowbacteria bacterium RIFCSPLOWO2_12_FULL_45_10</name>
    <dbReference type="NCBI Taxonomy" id="1797990"/>
    <lineage>
        <taxon>Bacteria</taxon>
        <taxon>Candidatus Falkowiibacteriota</taxon>
    </lineage>
</organism>
<evidence type="ECO:0008006" key="3">
    <source>
        <dbReference type="Google" id="ProtNLM"/>
    </source>
</evidence>
<dbReference type="EMBL" id="MFFX01000050">
    <property type="protein sequence ID" value="OGF18386.1"/>
    <property type="molecule type" value="Genomic_DNA"/>
</dbReference>